<dbReference type="Proteomes" id="UP000475862">
    <property type="component" value="Unassembled WGS sequence"/>
</dbReference>
<organism evidence="1 2">
    <name type="scientific">Aphis glycines</name>
    <name type="common">Soybean aphid</name>
    <dbReference type="NCBI Taxonomy" id="307491"/>
    <lineage>
        <taxon>Eukaryota</taxon>
        <taxon>Metazoa</taxon>
        <taxon>Ecdysozoa</taxon>
        <taxon>Arthropoda</taxon>
        <taxon>Hexapoda</taxon>
        <taxon>Insecta</taxon>
        <taxon>Pterygota</taxon>
        <taxon>Neoptera</taxon>
        <taxon>Paraneoptera</taxon>
        <taxon>Hemiptera</taxon>
        <taxon>Sternorrhyncha</taxon>
        <taxon>Aphidomorpha</taxon>
        <taxon>Aphidoidea</taxon>
        <taxon>Aphididae</taxon>
        <taxon>Aphidini</taxon>
        <taxon>Aphis</taxon>
        <taxon>Aphis</taxon>
    </lineage>
</organism>
<dbReference type="AlphaFoldDB" id="A0A6G0U4H1"/>
<accession>A0A6G0U4H1</accession>
<protein>
    <submittedName>
        <fullName evidence="1">Uncharacterized protein</fullName>
    </submittedName>
</protein>
<name>A0A6G0U4H1_APHGL</name>
<sequence length="199" mass="23083">MNNYDIFIKICSTIFMYDLGLYNLKKKMSTLLDFGISALRHKYKAMHYVMYVLSELLIRRSRSLGDLAYEEDFSFLKHHGESSYYSQKPISTRCIKFRILWTLPFYTNTNEIGISFDFNIVKIPFYSSFYIIILPACFRFLSFTAFDMMSSNSSSEAPSRSGSLDQYIVNSNCNLKILYLDNVLINHGDTSSSGKDDHI</sequence>
<keyword evidence="2" id="KW-1185">Reference proteome</keyword>
<reference evidence="1 2" key="1">
    <citation type="submission" date="2019-08" db="EMBL/GenBank/DDBJ databases">
        <title>The genome of the soybean aphid Biotype 1, its phylome, world population structure and adaptation to the North American continent.</title>
        <authorList>
            <person name="Giordano R."/>
            <person name="Donthu R.K."/>
            <person name="Hernandez A.G."/>
            <person name="Wright C.L."/>
            <person name="Zimin A.V."/>
        </authorList>
    </citation>
    <scope>NUCLEOTIDE SEQUENCE [LARGE SCALE GENOMIC DNA]</scope>
    <source>
        <tissue evidence="1">Whole aphids</tissue>
    </source>
</reference>
<evidence type="ECO:0000313" key="2">
    <source>
        <dbReference type="Proteomes" id="UP000475862"/>
    </source>
</evidence>
<proteinExistence type="predicted"/>
<gene>
    <name evidence="1" type="ORF">AGLY_001710</name>
</gene>
<dbReference type="EMBL" id="VYZN01000003">
    <property type="protein sequence ID" value="KAE9544021.1"/>
    <property type="molecule type" value="Genomic_DNA"/>
</dbReference>
<evidence type="ECO:0000313" key="1">
    <source>
        <dbReference type="EMBL" id="KAE9544021.1"/>
    </source>
</evidence>
<comment type="caution">
    <text evidence="1">The sequence shown here is derived from an EMBL/GenBank/DDBJ whole genome shotgun (WGS) entry which is preliminary data.</text>
</comment>